<dbReference type="Proteomes" id="UP000553035">
    <property type="component" value="Unassembled WGS sequence"/>
</dbReference>
<evidence type="ECO:0000313" key="1">
    <source>
        <dbReference type="EMBL" id="NYH10254.1"/>
    </source>
</evidence>
<dbReference type="Gene3D" id="2.60.40.10">
    <property type="entry name" value="Immunoglobulins"/>
    <property type="match status" value="1"/>
</dbReference>
<gene>
    <name evidence="1" type="ORF">GGI52_003297</name>
</gene>
<dbReference type="SUPFAM" id="SSF49373">
    <property type="entry name" value="Invasin/intimin cell-adhesion fragments"/>
    <property type="match status" value="1"/>
</dbReference>
<dbReference type="EMBL" id="JACCAT010000001">
    <property type="protein sequence ID" value="NYH10254.1"/>
    <property type="molecule type" value="Genomic_DNA"/>
</dbReference>
<evidence type="ECO:0000313" key="2">
    <source>
        <dbReference type="Proteomes" id="UP000553035"/>
    </source>
</evidence>
<comment type="caution">
    <text evidence="1">The sequence shown here is derived from an EMBL/GenBank/DDBJ whole genome shotgun (WGS) entry which is preliminary data.</text>
</comment>
<organism evidence="1 2">
    <name type="scientific">Pseudomonas moraviensis</name>
    <dbReference type="NCBI Taxonomy" id="321662"/>
    <lineage>
        <taxon>Bacteria</taxon>
        <taxon>Pseudomonadati</taxon>
        <taxon>Pseudomonadota</taxon>
        <taxon>Gammaproteobacteria</taxon>
        <taxon>Pseudomonadales</taxon>
        <taxon>Pseudomonadaceae</taxon>
        <taxon>Pseudomonas</taxon>
    </lineage>
</organism>
<sequence length="1537" mass="166523">MVDPGIQAERNLVTNGAFNNGLTGWTKGPVNPAYVTTKPEEYNGPIRIMEALDGSSAFQDIPVPKTASADARYVINFLCEMDHDKEGMLELCISETAETQKIPLRVGAGRDRNADRECEAKGQPRVFKPIEYTVNVTLPLLDTHKLRVAAISPPNEPGDYFSSLRITNINLRLHLPAAKLRALKLDEQFLPLNRALPLCLGAIGSAAHRFMCVHAADDSWQGTRASLNIEVNLQGAIVVDPDWGKDKPLADFWSCSCPDIDGVPPHLFNLQLSSEFNAPAHEIQVSLDHHRVKFLELKGGAHFVVLEYDQSARVGVCVGSHYTGNALEGRVVSWTVEGTSVSAIVLTDREGWAWFDYKPVAAGDVRIVASVESLYYASGVVVQDFEIKVLATDPWKDVRTIVADEERPWEQKGYPNRGAIYQLLILLPEVLLGTHLMLHSIGDSLEQLGVVVSPPLGDAVPVGADGKVEYQLASEDKLDGQFALQLISSHLLVQSPEKPMSLARNVVKPGEVREPDRTCVVDENESARMWVQVLHETALGDGDPVERALVFWKDPDGTVTRSFTGSGGWSSHRYQPLAAGEHSVIATIKAHEEAEPSEKNFVVKAIATSPWKQHVQVFLDGSPVDLKTLGLICWHDQTHTLKVVPVSGSAWIRTKSISLDWQEADPRIGLNMSNPGVPFLLTPEGLSWNLTPSADARISSLFGFRLKADGVADDRELPGRFINPDLTQELSIRFDRGSAALNGQTLYPCLGATHHFNVWLNALSPLVGLSAALEWSGTPADEFDATMLPPLPGFQSMGADGSSWEFDFLTSLVTGEFALTLSLPQLAYVATATPMLLGHNAVSFNYVLESPVDPVVDLDPVWTWMNVISRFTKMPVAGVPVTWRTTDTPVVVNTDAEGNSGFGFVPANADIHTVRSSLFSPYDNYAEAKSTKIQPLTIDPWLQAKISLDGQPQQVWGSSTGFPRRKGVHSVVAFLPKVLEGQVVRLGQTGTAPSELGNRYEPELGAAQVVTNGLVRFSLRAGDVKDGSFALRLSAERLARLSPANAMSQGAGSQVLKISTVSQIRSELLWGDYFEAFIQVVSSISAQPMGEVLVTFSHSDLGDMQTVTDYYGRATLRFVPITPGASHVIAKVGDTLHSVSVAMNFILAEPRQIVELYEPIGSRQPPDESQAHAKAKVTSASTGLPLADVAVAWEFAGRIMNSVTNAEGIADLTFTYSNEGDGVLSATVKGGIGGWDMAVLAYTGEVPVIESMTTPSTTIAVGEQASAVIKVVDRRNGQVMRGVRVNSVFAGNTLPATHTQADGTAVVLFTPTEPGERVLTASVGFGSKKSQEYTVVPLELTELKLSVFEVEAGSNFTAQARVFPAIAGVKVLMRSTGEMDLSSRTDSEGLSLALVFKAKRPADDHFATVSARINAGQDGEMTLAKKVWVKDPAADNLAFWIGNTPVLLPDLNYPLKPNTDMEVSVSVAEENYDKEYAIFCDQSTISTDPLLGVFRSYSGLRMRWTISSQAPTGTRIALVAADRDGSVVGRLILLVKA</sequence>
<protein>
    <submittedName>
        <fullName evidence="1">Uncharacterized protein</fullName>
    </submittedName>
</protein>
<accession>A0A7Y9VX70</accession>
<dbReference type="RefSeq" id="WP_179693947.1">
    <property type="nucleotide sequence ID" value="NZ_JACCAT010000001.1"/>
</dbReference>
<dbReference type="InterPro" id="IPR008964">
    <property type="entry name" value="Invasin/intimin_cell_adhesion"/>
</dbReference>
<proteinExistence type="predicted"/>
<reference evidence="1 2" key="1">
    <citation type="submission" date="2020-07" db="EMBL/GenBank/DDBJ databases">
        <title>Exploring microbial biodiversity for novel pathways involved in the catabolism of aromatic compounds derived from lignin.</title>
        <authorList>
            <person name="Elkins J."/>
        </authorList>
    </citation>
    <scope>NUCLEOTIDE SEQUENCE [LARGE SCALE GENOMIC DNA]</scope>
    <source>
        <strain evidence="1 2">VanB</strain>
    </source>
</reference>
<name>A0A7Y9VX70_9PSED</name>
<dbReference type="InterPro" id="IPR013783">
    <property type="entry name" value="Ig-like_fold"/>
</dbReference>